<dbReference type="AlphaFoldDB" id="U6B4E7"/>
<gene>
    <name evidence="2" type="ORF">lam_597</name>
</gene>
<proteinExistence type="predicted"/>
<organism evidence="2 3">
    <name type="scientific">Candidatus Liberibacter americanus str. Sao Paulo</name>
    <dbReference type="NCBI Taxonomy" id="1261131"/>
    <lineage>
        <taxon>Bacteria</taxon>
        <taxon>Pseudomonadati</taxon>
        <taxon>Pseudomonadota</taxon>
        <taxon>Alphaproteobacteria</taxon>
        <taxon>Hyphomicrobiales</taxon>
        <taxon>Rhizobiaceae</taxon>
        <taxon>Liberibacter</taxon>
    </lineage>
</organism>
<dbReference type="CDD" id="cd10911">
    <property type="entry name" value="PIN_LabA"/>
    <property type="match status" value="1"/>
</dbReference>
<dbReference type="HOGENOM" id="CLU_092340_0_0_5"/>
<name>U6B4E7_9HYPH</name>
<dbReference type="KEGG" id="lar:lam_597"/>
<dbReference type="InterPro" id="IPR021139">
    <property type="entry name" value="NYN"/>
</dbReference>
<keyword evidence="3" id="KW-1185">Reference proteome</keyword>
<dbReference type="eggNOG" id="COG1432">
    <property type="taxonomic scope" value="Bacteria"/>
</dbReference>
<evidence type="ECO:0000313" key="2">
    <source>
        <dbReference type="EMBL" id="AHA27944.1"/>
    </source>
</evidence>
<evidence type="ECO:0000313" key="3">
    <source>
        <dbReference type="Proteomes" id="UP000017862"/>
    </source>
</evidence>
<protein>
    <recommendedName>
        <fullName evidence="1">NYN domain-containing protein</fullName>
    </recommendedName>
</protein>
<dbReference type="PATRIC" id="fig|1261131.3.peg.569"/>
<dbReference type="PANTHER" id="PTHR35458">
    <property type="entry name" value="SLR0755 PROTEIN"/>
    <property type="match status" value="1"/>
</dbReference>
<evidence type="ECO:0000259" key="1">
    <source>
        <dbReference type="Pfam" id="PF01936"/>
    </source>
</evidence>
<dbReference type="STRING" id="1261131.lam_597"/>
<feature type="domain" description="NYN" evidence="1">
    <location>
        <begin position="7"/>
        <end position="166"/>
    </location>
</feature>
<dbReference type="EMBL" id="CP006604">
    <property type="protein sequence ID" value="AHA27944.1"/>
    <property type="molecule type" value="Genomic_DNA"/>
</dbReference>
<dbReference type="InterPro" id="IPR047140">
    <property type="entry name" value="LabA"/>
</dbReference>
<accession>U6B4E7</accession>
<reference evidence="2 3" key="1">
    <citation type="journal article" date="2014" name="Mol. Plant Microbe Interact.">
        <title>The complete genome sequence of Candidatus Liberibacter americanus, associated with citrus Huanglongbing.</title>
        <authorList>
            <person name="Wulff N.A."/>
            <person name="Zhang S."/>
            <person name="Setubal J.C."/>
            <person name="Almeida N.F."/>
            <person name="Martins E.C."/>
            <person name="Harakava R."/>
            <person name="Kumar D."/>
            <person name="Rangel L.T."/>
            <person name="Foissac X."/>
            <person name="Bove J."/>
            <person name="Gabriel D.W."/>
        </authorList>
    </citation>
    <scope>NUCLEOTIDE SEQUENCE [LARGE SCALE GENOMIC DNA]</scope>
    <source>
        <strain evidence="2 3">Sao Paulo</strain>
    </source>
</reference>
<dbReference type="Gene3D" id="3.40.50.1010">
    <property type="entry name" value="5'-nuclease"/>
    <property type="match status" value="1"/>
</dbReference>
<sequence>MFDSNEKIVLFIDGANLYAASKALGFDIDYRKLLKAFKSRANVWRAYYYTVIVGDAEQQYSPLHPLLDWLHYNGFKVVAKNAKEFTDSTGRKKIKTSMEIELAVDAFEQSQGVDSLVIFSGDGDFTTLVEALQRRSKKITIVSTVLSNPPMVSDQLRRQADNFIDLAYLKNEIQRDSVEDDPTAEQLLPDDIINNMV</sequence>
<dbReference type="GO" id="GO:0004540">
    <property type="term" value="F:RNA nuclease activity"/>
    <property type="evidence" value="ECO:0007669"/>
    <property type="project" value="InterPro"/>
</dbReference>
<dbReference type="Proteomes" id="UP000017862">
    <property type="component" value="Chromosome"/>
</dbReference>
<dbReference type="RefSeq" id="WP_023466298.1">
    <property type="nucleotide sequence ID" value="NC_022793.1"/>
</dbReference>
<dbReference type="PANTHER" id="PTHR35458:SF2">
    <property type="entry name" value="SLR0755 PROTEIN"/>
    <property type="match status" value="1"/>
</dbReference>
<dbReference type="Pfam" id="PF01936">
    <property type="entry name" value="NYN"/>
    <property type="match status" value="1"/>
</dbReference>